<comment type="caution">
    <text evidence="7">The sequence shown here is derived from an EMBL/GenBank/DDBJ whole genome shotgun (WGS) entry which is preliminary data.</text>
</comment>
<sequence length="707" mass="77221">MKKELLFHPKSIAVIGASRESDKLGYLVLANIKRYGYKGKVFPVNPKAEEILGYKCYQTVHHVPENIDMAVILIPAPFVPDIVEQCGIKGIKTVIIITAGFKEIGKEGKELEDRIIEIAENHRIRILGPNCLGFIDTYQKLNASFAESMPEKYDVAVFSQSGAVCTSILDWANLNGIGFSRFVSLGNKSDINENDLLSEWENDKAARVILGYLEGISDGPEFIKRASKITEKKPLIILKAGITGAGAKAAASHTGSLAGSETAVSAAFKKAGIIRANSLEELFDYAKVFAYQPLIKGNKIAIVANAGGPAVMTTDAVIESNLELAKLSPITSAYLERKLPPIASKKNPIDVVGDAKADRYKVALEATLADKGVDGVVVILTPQITTEVEETAKIIVALSKRYNKPVVAAFMGGKRVESGLKILNDNKIPAFNFPERAVRVLEAMYQYRNYLNERPNYKAAYFDKDKDRVSYLINQAEAAGISNLGDSLDSLASKILKSYGIKVAKSMMAKTAEEAAEAAAVIGFPVVLKITSQDILHKTDVGGIKIGLNNKVEVKEAFKEIINSVNSKMPEARIEGITVYHMVRKGQEVIVGAKRDPVFGPVIVFGLGGIMVEVLHDVAFRIAPVSLREAEEMIEETKGSKLLKSFRGGEAYDIEAIADTILRLSHLMIDFSEIEEIDINPLRVNERNKGVIALDVKMVLKEKKLVQ</sequence>
<proteinExistence type="inferred from homology"/>
<dbReference type="PANTHER" id="PTHR43334:SF1">
    <property type="entry name" value="3-HYDROXYPROPIONATE--COA LIGASE [ADP-FORMING]"/>
    <property type="match status" value="1"/>
</dbReference>
<keyword evidence="2 5" id="KW-0547">Nucleotide-binding</keyword>
<dbReference type="InterPro" id="IPR016102">
    <property type="entry name" value="Succinyl-CoA_synth-like"/>
</dbReference>
<dbReference type="FunFam" id="3.30.1490.20:FF:000020">
    <property type="entry name" value="Protein lysine acetyltransferase"/>
    <property type="match status" value="1"/>
</dbReference>
<comment type="similarity">
    <text evidence="4">In the N-terminal section; belongs to the acetate CoA ligase alpha subunit family.</text>
</comment>
<reference evidence="7 8" key="1">
    <citation type="journal article" date="2015" name="Nature">
        <title>rRNA introns, odd ribosomes, and small enigmatic genomes across a large radiation of phyla.</title>
        <authorList>
            <person name="Brown C.T."/>
            <person name="Hug L.A."/>
            <person name="Thomas B.C."/>
            <person name="Sharon I."/>
            <person name="Castelle C.J."/>
            <person name="Singh A."/>
            <person name="Wilkins M.J."/>
            <person name="Williams K.H."/>
            <person name="Banfield J.F."/>
        </authorList>
    </citation>
    <scope>NUCLEOTIDE SEQUENCE [LARGE SCALE GENOMIC DNA]</scope>
</reference>
<keyword evidence="1" id="KW-0436">Ligase</keyword>
<dbReference type="InterPro" id="IPR013815">
    <property type="entry name" value="ATP_grasp_subdomain_1"/>
</dbReference>
<evidence type="ECO:0000259" key="6">
    <source>
        <dbReference type="PROSITE" id="PS50975"/>
    </source>
</evidence>
<dbReference type="SUPFAM" id="SSF56059">
    <property type="entry name" value="Glutathione synthetase ATP-binding domain-like"/>
    <property type="match status" value="1"/>
</dbReference>
<dbReference type="Gene3D" id="3.30.470.20">
    <property type="entry name" value="ATP-grasp fold, B domain"/>
    <property type="match status" value="1"/>
</dbReference>
<dbReference type="EMBL" id="LBVV01000030">
    <property type="protein sequence ID" value="KKQ93003.1"/>
    <property type="molecule type" value="Genomic_DNA"/>
</dbReference>
<feature type="domain" description="ATP-grasp" evidence="6">
    <location>
        <begin position="493"/>
        <end position="529"/>
    </location>
</feature>
<dbReference type="Proteomes" id="UP000034207">
    <property type="component" value="Unassembled WGS sequence"/>
</dbReference>
<dbReference type="Gene3D" id="3.30.1490.20">
    <property type="entry name" value="ATP-grasp fold, A domain"/>
    <property type="match status" value="1"/>
</dbReference>
<dbReference type="GO" id="GO:0046872">
    <property type="term" value="F:metal ion binding"/>
    <property type="evidence" value="ECO:0007669"/>
    <property type="project" value="InterPro"/>
</dbReference>
<dbReference type="PANTHER" id="PTHR43334">
    <property type="entry name" value="ACETATE--COA LIGASE [ADP-FORMING]"/>
    <property type="match status" value="1"/>
</dbReference>
<dbReference type="Pfam" id="PF13607">
    <property type="entry name" value="Succ_CoA_lig"/>
    <property type="match status" value="1"/>
</dbReference>
<dbReference type="GO" id="GO:0005524">
    <property type="term" value="F:ATP binding"/>
    <property type="evidence" value="ECO:0007669"/>
    <property type="project" value="UniProtKB-UniRule"/>
</dbReference>
<evidence type="ECO:0000256" key="5">
    <source>
        <dbReference type="PROSITE-ProRule" id="PRU00409"/>
    </source>
</evidence>
<dbReference type="InterPro" id="IPR003781">
    <property type="entry name" value="CoA-bd"/>
</dbReference>
<dbReference type="InterPro" id="IPR051538">
    <property type="entry name" value="Acyl-CoA_Synth/Transferase"/>
</dbReference>
<dbReference type="Gene3D" id="3.40.50.261">
    <property type="entry name" value="Succinyl-CoA synthetase domains"/>
    <property type="match status" value="2"/>
</dbReference>
<accession>A0A0G0LM65</accession>
<dbReference type="Pfam" id="PF19045">
    <property type="entry name" value="Ligase_CoA_2"/>
    <property type="match status" value="1"/>
</dbReference>
<name>A0A0G0LM65_UNCC2</name>
<dbReference type="GO" id="GO:0043758">
    <property type="term" value="F:acetate-CoA ligase (ADP-forming) activity"/>
    <property type="evidence" value="ECO:0007669"/>
    <property type="project" value="InterPro"/>
</dbReference>
<dbReference type="PROSITE" id="PS50975">
    <property type="entry name" value="ATP_GRASP"/>
    <property type="match status" value="1"/>
</dbReference>
<evidence type="ECO:0000313" key="7">
    <source>
        <dbReference type="EMBL" id="KKQ93003.1"/>
    </source>
</evidence>
<dbReference type="NCBIfam" id="TIGR02717">
    <property type="entry name" value="AcCoA-syn-alpha"/>
    <property type="match status" value="1"/>
</dbReference>
<dbReference type="InterPro" id="IPR014089">
    <property type="entry name" value="AcCoA-synth-alpha"/>
</dbReference>
<dbReference type="InterPro" id="IPR036291">
    <property type="entry name" value="NAD(P)-bd_dom_sf"/>
</dbReference>
<organism evidence="7 8">
    <name type="scientific">candidate division CPR2 bacterium GW2011_GWC2_39_10</name>
    <dbReference type="NCBI Taxonomy" id="1618345"/>
    <lineage>
        <taxon>Bacteria</taxon>
        <taxon>Bacteria division CPR2</taxon>
    </lineage>
</organism>
<evidence type="ECO:0000256" key="3">
    <source>
        <dbReference type="ARBA" id="ARBA00022840"/>
    </source>
</evidence>
<evidence type="ECO:0000256" key="2">
    <source>
        <dbReference type="ARBA" id="ARBA00022741"/>
    </source>
</evidence>
<dbReference type="Gene3D" id="3.40.50.720">
    <property type="entry name" value="NAD(P)-binding Rossmann-like Domain"/>
    <property type="match status" value="1"/>
</dbReference>
<dbReference type="PATRIC" id="fig|1618345.3.peg.1186"/>
<evidence type="ECO:0000256" key="4">
    <source>
        <dbReference type="ARBA" id="ARBA00060888"/>
    </source>
</evidence>
<dbReference type="AlphaFoldDB" id="A0A0G0LM65"/>
<keyword evidence="3 5" id="KW-0067">ATP-binding</keyword>
<dbReference type="InterPro" id="IPR032875">
    <property type="entry name" value="Succ_CoA_lig_flav_dom"/>
</dbReference>
<evidence type="ECO:0000313" key="8">
    <source>
        <dbReference type="Proteomes" id="UP000034207"/>
    </source>
</evidence>
<evidence type="ECO:0000256" key="1">
    <source>
        <dbReference type="ARBA" id="ARBA00022598"/>
    </source>
</evidence>
<protein>
    <submittedName>
        <fullName evidence="7">Acetyl coenzyme A synthase alpha subunit</fullName>
    </submittedName>
</protein>
<dbReference type="SMART" id="SM00881">
    <property type="entry name" value="CoA_binding"/>
    <property type="match status" value="1"/>
</dbReference>
<dbReference type="InterPro" id="IPR011761">
    <property type="entry name" value="ATP-grasp"/>
</dbReference>
<dbReference type="Pfam" id="PF13380">
    <property type="entry name" value="CoA_binding_2"/>
    <property type="match status" value="1"/>
</dbReference>
<dbReference type="InterPro" id="IPR043938">
    <property type="entry name" value="Ligase_CoA_dom"/>
</dbReference>
<dbReference type="SUPFAM" id="SSF51735">
    <property type="entry name" value="NAD(P)-binding Rossmann-fold domains"/>
    <property type="match status" value="1"/>
</dbReference>
<dbReference type="SUPFAM" id="SSF52210">
    <property type="entry name" value="Succinyl-CoA synthetase domains"/>
    <property type="match status" value="2"/>
</dbReference>
<gene>
    <name evidence="7" type="ORF">UT18_C0030G0013</name>
</gene>
<dbReference type="Pfam" id="PF13549">
    <property type="entry name" value="ATP-grasp_5"/>
    <property type="match status" value="1"/>
</dbReference>
<dbReference type="STRING" id="1618345.UT18_C0030G0013"/>